<comment type="caution">
    <text evidence="1">The sequence shown here is derived from an EMBL/GenBank/DDBJ whole genome shotgun (WGS) entry which is preliminary data.</text>
</comment>
<protein>
    <submittedName>
        <fullName evidence="1">Uncharacterized protein</fullName>
    </submittedName>
</protein>
<sequence length="125" mass="13617">MQCGAHLIGAEQANEEVAMGPIGGPMVTRKMAGKCLVAKEGARRTVSGAVYGFGGGGKRGLFPRVEVLEGDSRRRGCRVFCPFERLCLRSRSQILAQLPTILSYRERRKLGFVGLAVRDKSYSRG</sequence>
<dbReference type="EMBL" id="JAMYWD010000009">
    <property type="protein sequence ID" value="KAJ4959850.1"/>
    <property type="molecule type" value="Genomic_DNA"/>
</dbReference>
<dbReference type="Proteomes" id="UP001141806">
    <property type="component" value="Unassembled WGS sequence"/>
</dbReference>
<keyword evidence="2" id="KW-1185">Reference proteome</keyword>
<evidence type="ECO:0000313" key="1">
    <source>
        <dbReference type="EMBL" id="KAJ4959850.1"/>
    </source>
</evidence>
<name>A0A9Q0H5Y6_9MAGN</name>
<reference evidence="1" key="1">
    <citation type="journal article" date="2023" name="Plant J.">
        <title>The genome of the king protea, Protea cynaroides.</title>
        <authorList>
            <person name="Chang J."/>
            <person name="Duong T.A."/>
            <person name="Schoeman C."/>
            <person name="Ma X."/>
            <person name="Roodt D."/>
            <person name="Barker N."/>
            <person name="Li Z."/>
            <person name="Van de Peer Y."/>
            <person name="Mizrachi E."/>
        </authorList>
    </citation>
    <scope>NUCLEOTIDE SEQUENCE</scope>
    <source>
        <tissue evidence="1">Young leaves</tissue>
    </source>
</reference>
<dbReference type="AlphaFoldDB" id="A0A9Q0H5Y6"/>
<accession>A0A9Q0H5Y6</accession>
<organism evidence="1 2">
    <name type="scientific">Protea cynaroides</name>
    <dbReference type="NCBI Taxonomy" id="273540"/>
    <lineage>
        <taxon>Eukaryota</taxon>
        <taxon>Viridiplantae</taxon>
        <taxon>Streptophyta</taxon>
        <taxon>Embryophyta</taxon>
        <taxon>Tracheophyta</taxon>
        <taxon>Spermatophyta</taxon>
        <taxon>Magnoliopsida</taxon>
        <taxon>Proteales</taxon>
        <taxon>Proteaceae</taxon>
        <taxon>Protea</taxon>
    </lineage>
</organism>
<proteinExistence type="predicted"/>
<evidence type="ECO:0000313" key="2">
    <source>
        <dbReference type="Proteomes" id="UP001141806"/>
    </source>
</evidence>
<gene>
    <name evidence="1" type="ORF">NE237_019760</name>
</gene>